<evidence type="ECO:0000259" key="1">
    <source>
        <dbReference type="Pfam" id="PF00535"/>
    </source>
</evidence>
<feature type="domain" description="Glycosyltransferase 2-like" evidence="1">
    <location>
        <begin position="43"/>
        <end position="175"/>
    </location>
</feature>
<dbReference type="EMBL" id="CP136962">
    <property type="protein sequence ID" value="WOS97612.1"/>
    <property type="molecule type" value="Genomic_DNA"/>
</dbReference>
<dbReference type="Pfam" id="PF00535">
    <property type="entry name" value="Glycos_transf_2"/>
    <property type="match status" value="1"/>
</dbReference>
<gene>
    <name evidence="2" type="ORF">CYJ98_008550</name>
</gene>
<dbReference type="GO" id="GO:0047355">
    <property type="term" value="F:CDP-glycerol glycerophosphotransferase activity"/>
    <property type="evidence" value="ECO:0007669"/>
    <property type="project" value="InterPro"/>
</dbReference>
<reference evidence="3" key="1">
    <citation type="submission" date="2017-12" db="EMBL/GenBank/DDBJ databases">
        <title>Phylogenetic diversity of female urinary microbiome.</title>
        <authorList>
            <person name="Thomas-White K."/>
            <person name="Wolfe A.J."/>
        </authorList>
    </citation>
    <scope>NUCLEOTIDE SEQUENCE [LARGE SCALE GENOMIC DNA]</scope>
    <source>
        <strain evidence="3">UMB0023</strain>
    </source>
</reference>
<dbReference type="Gene3D" id="3.90.550.10">
    <property type="entry name" value="Spore Coat Polysaccharide Biosynthesis Protein SpsA, Chain A"/>
    <property type="match status" value="1"/>
</dbReference>
<accession>A0A9X7F405</accession>
<dbReference type="InterPro" id="IPR050834">
    <property type="entry name" value="Glycosyltransf_2"/>
</dbReference>
<dbReference type="Gene3D" id="3.40.50.12580">
    <property type="match status" value="1"/>
</dbReference>
<dbReference type="Pfam" id="PF04464">
    <property type="entry name" value="Glyphos_transf"/>
    <property type="match status" value="1"/>
</dbReference>
<dbReference type="Proteomes" id="UP000234781">
    <property type="component" value="Chromosome"/>
</dbReference>
<dbReference type="SUPFAM" id="SSF53756">
    <property type="entry name" value="UDP-Glycosyltransferase/glycogen phosphorylase"/>
    <property type="match status" value="1"/>
</dbReference>
<protein>
    <submittedName>
        <fullName evidence="2">CDP-glycerol glycerophosphotransferase family protein</fullName>
    </submittedName>
</protein>
<sequence length="1222" mass="141422">MNNKKFRKLLRDPKLFFRDMYAKRVMKLKKYLPLKYEGNNQFTIVSAVYNVEKYLDEYFDSIVKQSLNFKKHIQIILVDDGSTDHSAEIIKRWQAKFPQNIHYFYKENGGQASARNLGLQHVETEWVTFIDPDDFVSSDYFYKTDNFLSNNANISIVGCPLVFYFEDKDMVKDTHPLKYRFAKGDVVLPLSNLKDHLQLSASTAFFKIDNIRNAHIYFDEAMKPSFEDAKFVTDYILNTDASTNAAFLSKISYFYRKRSDGSSTLDGAWNNPLLFSRVIEKGCIEILKTAKMKFGKVPEHIQRIVLYHIIWYFGRIVNKPAALSHLSEEQKKHFVALLHEMFSYIDEATILRFNLAGTWFFQKVALLGLFKNTAPKSQIAYVEDFDLTKKQILVKYFSNFPIVEQWVINGKEIFPKYQKEVVYDFLGSLYTKEYRTWLPCNDMGSLELFLAGNRAKLTFSGKQFDKLPIETVFTSFKQKSTVKSNDWILMDRDNQADDNAEHLYRYISENHPEQDIYFALKKTSSDWKRLEQDGFNLLEFGSSAFESKLKDCAKIISSHVDGYITHYFKDNSLLDKDYVFLQHGITKDDLSGWLNTKKIACFVTATNPEYHSIVDNTTAYKFGKKEVKLTGFPRYDRLLINNNTESKQILIMPTWRSSIVGTYISGTERTRNPDFMKTNYARHWHGFMNHAILKELNDQGYQIVFAPHPSIQEYMDEFTVPDFIKIYSYSEGNIQSVFQNTSILITDYSSVAFDVAYLNKAILYYQFDYDEVFSSGNHTYQKGYFDYNRDGFGAVAYNETELLAALKDLVENQAKVPDLYQTRIDKTFQFRDSNNCERVYQSITALDQPDTTDNLPIIQNMITQAENHHAWDLAATRIQTLLDTGRLNAEETADYRHRYLNALFESNQFDTLQNLLPDYPDTAGYWHAKMDLYIGNAVKGAEFFAENEHIGTQNDLLISLLAASFHQAKRPSEKLFARIGTDLPDSYQPLLTVAQKLSEQNYFVALALLKTYIDSLDDRQKGYLKPELLASYLCMKLGNLQGAHQYLVAFEKHTQNDPSCRIAIARLAKLRGDSEKLFTQLNRAFEENLLLIPEDLTVDYLKKMYAAGNTDGERYLLAQLRQKYPENPSLALYEAEKLAQNQDWESVTKILADFAQTSPETMYLYTTALCRLKNHQAAQRYFDSLSLQDTAAYWKLAAEIAEAKGDKALQAECLKKQLACLE</sequence>
<dbReference type="InterPro" id="IPR029044">
    <property type="entry name" value="Nucleotide-diphossugar_trans"/>
</dbReference>
<dbReference type="RefSeq" id="WP_101755746.1">
    <property type="nucleotide sequence ID" value="NZ_CP136962.1"/>
</dbReference>
<dbReference type="InterPro" id="IPR001173">
    <property type="entry name" value="Glyco_trans_2-like"/>
</dbReference>
<dbReference type="GO" id="GO:0016020">
    <property type="term" value="C:membrane"/>
    <property type="evidence" value="ECO:0007669"/>
    <property type="project" value="InterPro"/>
</dbReference>
<dbReference type="PANTHER" id="PTHR43685">
    <property type="entry name" value="GLYCOSYLTRANSFERASE"/>
    <property type="match status" value="1"/>
</dbReference>
<dbReference type="InterPro" id="IPR007554">
    <property type="entry name" value="Glycerophosphate_synth"/>
</dbReference>
<dbReference type="CDD" id="cd00761">
    <property type="entry name" value="Glyco_tranf_GTA_type"/>
    <property type="match status" value="1"/>
</dbReference>
<proteinExistence type="predicted"/>
<dbReference type="AlphaFoldDB" id="A0A9X7F405"/>
<evidence type="ECO:0000313" key="2">
    <source>
        <dbReference type="EMBL" id="WOS97612.1"/>
    </source>
</evidence>
<reference evidence="2 3" key="2">
    <citation type="submission" date="2023-10" db="EMBL/GenBank/DDBJ databases">
        <authorList>
            <person name="Choi B."/>
        </authorList>
    </citation>
    <scope>NUCLEOTIDE SEQUENCE [LARGE SCALE GENOMIC DNA]</scope>
    <source>
        <strain evidence="2 3">UMB0023</strain>
    </source>
</reference>
<dbReference type="PANTHER" id="PTHR43685:SF2">
    <property type="entry name" value="GLYCOSYLTRANSFERASE 2-LIKE DOMAIN-CONTAINING PROTEIN"/>
    <property type="match status" value="1"/>
</dbReference>
<keyword evidence="3" id="KW-1185">Reference proteome</keyword>
<name>A0A9X7F405_NEIPE</name>
<dbReference type="SUPFAM" id="SSF53448">
    <property type="entry name" value="Nucleotide-diphospho-sugar transferases"/>
    <property type="match status" value="1"/>
</dbReference>
<evidence type="ECO:0000313" key="3">
    <source>
        <dbReference type="Proteomes" id="UP000234781"/>
    </source>
</evidence>
<organism evidence="2 3">
    <name type="scientific">Neisseria perflava</name>
    <dbReference type="NCBI Taxonomy" id="33053"/>
    <lineage>
        <taxon>Bacteria</taxon>
        <taxon>Pseudomonadati</taxon>
        <taxon>Pseudomonadota</taxon>
        <taxon>Betaproteobacteria</taxon>
        <taxon>Neisseriales</taxon>
        <taxon>Neisseriaceae</taxon>
        <taxon>Neisseria</taxon>
    </lineage>
</organism>
<dbReference type="InterPro" id="IPR043148">
    <property type="entry name" value="TagF_C"/>
</dbReference>